<dbReference type="Proteomes" id="UP001620234">
    <property type="component" value="Unassembled WGS sequence"/>
</dbReference>
<proteinExistence type="predicted"/>
<dbReference type="RefSeq" id="WP_404671668.1">
    <property type="nucleotide sequence ID" value="NZ_JBJDPD010000001.1"/>
</dbReference>
<protein>
    <submittedName>
        <fullName evidence="1">Uncharacterized protein</fullName>
    </submittedName>
</protein>
<gene>
    <name evidence="1" type="ORF">ACI2I3_00550</name>
</gene>
<keyword evidence="2" id="KW-1185">Reference proteome</keyword>
<organism evidence="1 2">
    <name type="scientific">Psychrobacter namhaensis</name>
    <dbReference type="NCBI Taxonomy" id="292734"/>
    <lineage>
        <taxon>Bacteria</taxon>
        <taxon>Pseudomonadati</taxon>
        <taxon>Pseudomonadota</taxon>
        <taxon>Gammaproteobacteria</taxon>
        <taxon>Moraxellales</taxon>
        <taxon>Moraxellaceae</taxon>
        <taxon>Psychrobacter</taxon>
    </lineage>
</organism>
<accession>A0ABW8L787</accession>
<comment type="caution">
    <text evidence="1">The sequence shown here is derived from an EMBL/GenBank/DDBJ whole genome shotgun (WGS) entry which is preliminary data.</text>
</comment>
<reference evidence="1 2" key="1">
    <citation type="submission" date="2024-11" db="EMBL/GenBank/DDBJ databases">
        <title>The Natural Products Discovery Center: Release of the First 8490 Sequenced Strains for Exploring Actinobacteria Biosynthetic Diversity.</title>
        <authorList>
            <person name="Kalkreuter E."/>
            <person name="Kautsar S.A."/>
            <person name="Yang D."/>
            <person name="Bader C.D."/>
            <person name="Teijaro C.N."/>
            <person name="Fluegel L."/>
            <person name="Davis C.M."/>
            <person name="Simpson J.R."/>
            <person name="Lauterbach L."/>
            <person name="Steele A.D."/>
            <person name="Gui C."/>
            <person name="Meng S."/>
            <person name="Li G."/>
            <person name="Viehrig K."/>
            <person name="Ye F."/>
            <person name="Su P."/>
            <person name="Kiefer A.F."/>
            <person name="Nichols A."/>
            <person name="Cepeda A.J."/>
            <person name="Yan W."/>
            <person name="Fan B."/>
            <person name="Jiang Y."/>
            <person name="Adhikari A."/>
            <person name="Zheng C.-J."/>
            <person name="Schuster L."/>
            <person name="Cowan T.M."/>
            <person name="Smanski M.J."/>
            <person name="Chevrette M.G."/>
            <person name="De Carvalho L.P.S."/>
            <person name="Shen B."/>
        </authorList>
    </citation>
    <scope>NUCLEOTIDE SEQUENCE [LARGE SCALE GENOMIC DNA]</scope>
    <source>
        <strain evidence="1 2">NPDC077433</strain>
    </source>
</reference>
<name>A0ABW8L787_9GAMM</name>
<dbReference type="EMBL" id="JBJDPD010000001">
    <property type="protein sequence ID" value="MFK3999823.1"/>
    <property type="molecule type" value="Genomic_DNA"/>
</dbReference>
<evidence type="ECO:0000313" key="2">
    <source>
        <dbReference type="Proteomes" id="UP001620234"/>
    </source>
</evidence>
<sequence length="80" mass="9249">MNIKEDIARQEQRKKDLSNVFKTKTAPKMRISTKERIEQAEKAQLQKILQALHDGKRTLPKDWERGYNAAVTAVELALTK</sequence>
<evidence type="ECO:0000313" key="1">
    <source>
        <dbReference type="EMBL" id="MFK3999823.1"/>
    </source>
</evidence>